<protein>
    <submittedName>
        <fullName evidence="1">Putative cytosolic protein</fullName>
    </submittedName>
</protein>
<dbReference type="InterPro" id="IPR007460">
    <property type="entry name" value="BrnT_toxin"/>
</dbReference>
<name>A0A192CH35_ECO25</name>
<dbReference type="EMBL" id="CP015085">
    <property type="protein sequence ID" value="ANK05225.1"/>
    <property type="molecule type" value="Genomic_DNA"/>
</dbReference>
<dbReference type="PATRIC" id="fig|941280.3.peg.3938"/>
<evidence type="ECO:0000313" key="1">
    <source>
        <dbReference type="EMBL" id="ANK05225.1"/>
    </source>
</evidence>
<sequence>MYIQLGMATMPMEFEWDANKAKSNRVKHGIRFEDAVLVFDDPQHLSQQDRIENGEYRWQTIGLVHGIVVILVAHTIRFESGNEIIRIISARKADRKERSRYEHG</sequence>
<dbReference type="Proteomes" id="UP000183316">
    <property type="component" value="Chromosome"/>
</dbReference>
<proteinExistence type="predicted"/>
<dbReference type="Pfam" id="PF04365">
    <property type="entry name" value="BrnT_toxin"/>
    <property type="match status" value="1"/>
</dbReference>
<organism evidence="1 2">
    <name type="scientific">Escherichia coli O25b:H4</name>
    <dbReference type="NCBI Taxonomy" id="941280"/>
    <lineage>
        <taxon>Bacteria</taxon>
        <taxon>Pseudomonadati</taxon>
        <taxon>Pseudomonadota</taxon>
        <taxon>Gammaproteobacteria</taxon>
        <taxon>Enterobacterales</taxon>
        <taxon>Enterobacteriaceae</taxon>
        <taxon>Escherichia</taxon>
    </lineage>
</organism>
<dbReference type="Gene3D" id="3.10.450.530">
    <property type="entry name" value="Ribonuclease toxin, BrnT, of type II toxin-antitoxin system"/>
    <property type="match status" value="1"/>
</dbReference>
<dbReference type="AlphaFoldDB" id="A0A192CH35"/>
<reference evidence="1 2" key="1">
    <citation type="submission" date="2016-03" db="EMBL/GenBank/DDBJ databases">
        <title>Genome Sequence and Comparative Pathogenic Determinants of Uropathogenic Escherichia coli O25b:H4, a Clinical Isolate from Saudi Arabia.</title>
        <authorList>
            <person name="Alyamani E.A.J."/>
            <person name="Khiyami M.A."/>
            <person name="Booq R.Y."/>
            <person name="Bahwerth F.S."/>
            <person name="Vaisvil B."/>
            <person name="Schmitt D.P."/>
            <person name="Kapatral V."/>
        </authorList>
    </citation>
    <scope>NUCLEOTIDE SEQUENCE [LARGE SCALE GENOMIC DNA]</scope>
    <source>
        <strain evidence="1 2">O25b:H4</strain>
    </source>
</reference>
<evidence type="ECO:0000313" key="2">
    <source>
        <dbReference type="Proteomes" id="UP000183316"/>
    </source>
</evidence>
<accession>A0A192CH35</accession>
<gene>
    <name evidence="1" type="ORF">WLH_03964</name>
</gene>
<dbReference type="InterPro" id="IPR038573">
    <property type="entry name" value="BrnT_sf"/>
</dbReference>